<dbReference type="Proteomes" id="UP000184291">
    <property type="component" value="Unassembled WGS sequence"/>
</dbReference>
<evidence type="ECO:0000256" key="1">
    <source>
        <dbReference type="SAM" id="MobiDB-lite"/>
    </source>
</evidence>
<feature type="region of interest" description="Disordered" evidence="1">
    <location>
        <begin position="181"/>
        <end position="280"/>
    </location>
</feature>
<feature type="compositionally biased region" description="Pro residues" evidence="1">
    <location>
        <begin position="187"/>
        <end position="203"/>
    </location>
</feature>
<dbReference type="STRING" id="1892869.ACGLYG10_1498"/>
<evidence type="ECO:0000313" key="3">
    <source>
        <dbReference type="Proteomes" id="UP000184291"/>
    </source>
</evidence>
<name>A0A1M4RZB7_9ACTO</name>
<proteinExistence type="predicted"/>
<sequence length="471" mass="49279">MLAARLGSLDGDVRSVDPDGVAEASDSLRTMGTRLSSLHEDAELALGQVASRSSGVNAMRAALRSSIAEHSELIARVGSLQTATATACDGLVEVRRQVLACQDYADANPYLSLADDGTVTAILPTTSNMSAATAATTTGGSAGGTTADAKLIQSQADELAGMVAATVTLANQVDTDYAQALNSATPNPQPGPSPKPDPNPNPRSNPSQVGGDTATRSSRSGRVVPRGSVPSGKGNSDGNASKTGLGDPVPGEHADMPGVDPWQYPGDTPDEGSGPHGQRDATLRDHLVHEGATLAARALEDTWPDAAANLNHFLDNTGTPQNINVDGMLNDLSSLDEGSQTEVTRAVNAAVDDYKASGATGPMTYPFNTDWTSGYAQQSESENWFYATGGYQYCTEGTVTVYPPTDSNSDYTYSYDYRVHVADRYNWDRNKDTPIGPANITDAEMQKLHQAGLAQEYNLVGKSSVQHGTGP</sequence>
<feature type="compositionally biased region" description="Polar residues" evidence="1">
    <location>
        <begin position="233"/>
        <end position="242"/>
    </location>
</feature>
<reference evidence="3" key="1">
    <citation type="submission" date="2016-09" db="EMBL/GenBank/DDBJ databases">
        <authorList>
            <person name="Strepis N."/>
        </authorList>
    </citation>
    <scope>NUCLEOTIDE SEQUENCE [LARGE SCALE GENOMIC DNA]</scope>
</reference>
<feature type="compositionally biased region" description="Low complexity" evidence="1">
    <location>
        <begin position="216"/>
        <end position="232"/>
    </location>
</feature>
<evidence type="ECO:0000313" key="2">
    <source>
        <dbReference type="EMBL" id="SHE25282.1"/>
    </source>
</evidence>
<organism evidence="2 3">
    <name type="scientific">Actinomyces glycerinitolerans</name>
    <dbReference type="NCBI Taxonomy" id="1892869"/>
    <lineage>
        <taxon>Bacteria</taxon>
        <taxon>Bacillati</taxon>
        <taxon>Actinomycetota</taxon>
        <taxon>Actinomycetes</taxon>
        <taxon>Actinomycetales</taxon>
        <taxon>Actinomycetaceae</taxon>
        <taxon>Actinomyces</taxon>
    </lineage>
</organism>
<protein>
    <submittedName>
        <fullName evidence="2">Uncharacterized protein</fullName>
    </submittedName>
</protein>
<accession>A0A1M4RZB7</accession>
<dbReference type="EMBL" id="FQTT01000010">
    <property type="protein sequence ID" value="SHE25282.1"/>
    <property type="molecule type" value="Genomic_DNA"/>
</dbReference>
<keyword evidence="3" id="KW-1185">Reference proteome</keyword>
<gene>
    <name evidence="2" type="ORF">ACGLYG10_1498</name>
</gene>
<dbReference type="AlphaFoldDB" id="A0A1M4RZB7"/>